<comment type="caution">
    <text evidence="2">The sequence shown here is derived from an EMBL/GenBank/DDBJ whole genome shotgun (WGS) entry which is preliminary data.</text>
</comment>
<evidence type="ECO:0000313" key="2">
    <source>
        <dbReference type="EMBL" id="MDE5412790.1"/>
    </source>
</evidence>
<name>A0ABT5VBH5_9BACI</name>
<protein>
    <recommendedName>
        <fullName evidence="4">YfhD family protein</fullName>
    </recommendedName>
</protein>
<evidence type="ECO:0000313" key="3">
    <source>
        <dbReference type="Proteomes" id="UP001148125"/>
    </source>
</evidence>
<reference evidence="2" key="1">
    <citation type="submission" date="2024-05" db="EMBL/GenBank/DDBJ databases">
        <title>Alkalihalobacillus sp. strain MEB203 novel alkaliphilic bacterium from Lonar Lake, India.</title>
        <authorList>
            <person name="Joshi A."/>
            <person name="Thite S."/>
            <person name="Mengade P."/>
        </authorList>
    </citation>
    <scope>NUCLEOTIDE SEQUENCE</scope>
    <source>
        <strain evidence="2">MEB 203</strain>
    </source>
</reference>
<evidence type="ECO:0008006" key="4">
    <source>
        <dbReference type="Google" id="ProtNLM"/>
    </source>
</evidence>
<feature type="compositionally biased region" description="Basic and acidic residues" evidence="1">
    <location>
        <begin position="1"/>
        <end position="11"/>
    </location>
</feature>
<keyword evidence="3" id="KW-1185">Reference proteome</keyword>
<dbReference type="Proteomes" id="UP001148125">
    <property type="component" value="Unassembled WGS sequence"/>
</dbReference>
<dbReference type="RefSeq" id="WP_275117427.1">
    <property type="nucleotide sequence ID" value="NZ_JAOTPO010000003.1"/>
</dbReference>
<dbReference type="EMBL" id="JAOTPO010000003">
    <property type="protein sequence ID" value="MDE5412790.1"/>
    <property type="molecule type" value="Genomic_DNA"/>
</dbReference>
<feature type="compositionally biased region" description="Polar residues" evidence="1">
    <location>
        <begin position="12"/>
        <end position="31"/>
    </location>
</feature>
<sequence>MKKRRPQEDKALTNNQTPTESMFNEETSSELVDQPKKRQKKKK</sequence>
<gene>
    <name evidence="2" type="ORF">N7Z68_05290</name>
</gene>
<evidence type="ECO:0000256" key="1">
    <source>
        <dbReference type="SAM" id="MobiDB-lite"/>
    </source>
</evidence>
<accession>A0ABT5VBH5</accession>
<proteinExistence type="predicted"/>
<feature type="region of interest" description="Disordered" evidence="1">
    <location>
        <begin position="1"/>
        <end position="43"/>
    </location>
</feature>
<organism evidence="2 3">
    <name type="scientific">Alkalihalobacterium chitinilyticum</name>
    <dbReference type="NCBI Taxonomy" id="2980103"/>
    <lineage>
        <taxon>Bacteria</taxon>
        <taxon>Bacillati</taxon>
        <taxon>Bacillota</taxon>
        <taxon>Bacilli</taxon>
        <taxon>Bacillales</taxon>
        <taxon>Bacillaceae</taxon>
        <taxon>Alkalihalobacterium</taxon>
    </lineage>
</organism>